<dbReference type="Proteomes" id="UP001595846">
    <property type="component" value="Unassembled WGS sequence"/>
</dbReference>
<protein>
    <submittedName>
        <fullName evidence="4">FAD-dependent oxidoreductase</fullName>
    </submittedName>
</protein>
<gene>
    <name evidence="4" type="ORF">ACFOUR_11775</name>
</gene>
<sequence>MSRNDTLDVAIVGGGICGLTTALALERRGIEPRLYEAATEYRPVGAGILLHTNAMLVFDRLGLADRIRDAGVELTGGEIRSPTGTLLKRLDLAGVERAAFGHGYVAIHRAALQRLLLDALATEVRTDTTCTAVERTDPPVAVFADGTTIEPDVLVGADGIDSTVREAVVPGVDRRRLESVVYRAVVPVELPPADRSRGFQCWGVGTYTGGARIDADRVYWFGTAPEPLTPESASPAAKLAAIRDHYRGYPEPIPGIVDALEPGDVFRSELADLPRLERWQMDRVVLAGDAAHALLPFGGQGAAQGIEDAIVLAHALATHDDSTAALAAYEAERKDRADRVHDEARRMGWLATIRSTTGARLRNLGVRLFPERVFDRFRRRRAAATPLPEDGSGA</sequence>
<keyword evidence="2" id="KW-0503">Monooxygenase</keyword>
<feature type="domain" description="FAD-binding" evidence="3">
    <location>
        <begin position="276"/>
        <end position="343"/>
    </location>
</feature>
<dbReference type="InterPro" id="IPR050493">
    <property type="entry name" value="FAD-dep_Monooxygenase_BioMet"/>
</dbReference>
<dbReference type="EMBL" id="JBHSAQ010000010">
    <property type="protein sequence ID" value="MFC3959043.1"/>
    <property type="molecule type" value="Genomic_DNA"/>
</dbReference>
<evidence type="ECO:0000313" key="5">
    <source>
        <dbReference type="Proteomes" id="UP001595846"/>
    </source>
</evidence>
<evidence type="ECO:0000259" key="3">
    <source>
        <dbReference type="Pfam" id="PF01494"/>
    </source>
</evidence>
<dbReference type="GeneID" id="73902691"/>
<dbReference type="RefSeq" id="WP_256533560.1">
    <property type="nucleotide sequence ID" value="NZ_CP101824.1"/>
</dbReference>
<evidence type="ECO:0000256" key="2">
    <source>
        <dbReference type="ARBA" id="ARBA00023033"/>
    </source>
</evidence>
<accession>A0ABD5NPU6</accession>
<dbReference type="Gene3D" id="3.50.50.60">
    <property type="entry name" value="FAD/NAD(P)-binding domain"/>
    <property type="match status" value="1"/>
</dbReference>
<organism evidence="4 5">
    <name type="scientific">Halovivax cerinus</name>
    <dbReference type="NCBI Taxonomy" id="1487865"/>
    <lineage>
        <taxon>Archaea</taxon>
        <taxon>Methanobacteriati</taxon>
        <taxon>Methanobacteriota</taxon>
        <taxon>Stenosarchaea group</taxon>
        <taxon>Halobacteria</taxon>
        <taxon>Halobacteriales</taxon>
        <taxon>Natrialbaceae</taxon>
        <taxon>Halovivax</taxon>
    </lineage>
</organism>
<keyword evidence="1" id="KW-0560">Oxidoreductase</keyword>
<dbReference type="AlphaFoldDB" id="A0ABD5NPU6"/>
<dbReference type="SUPFAM" id="SSF51905">
    <property type="entry name" value="FAD/NAD(P)-binding domain"/>
    <property type="match status" value="1"/>
</dbReference>
<keyword evidence="5" id="KW-1185">Reference proteome</keyword>
<dbReference type="PRINTS" id="PR00420">
    <property type="entry name" value="RNGMNOXGNASE"/>
</dbReference>
<feature type="domain" description="FAD-binding" evidence="3">
    <location>
        <begin position="7"/>
        <end position="180"/>
    </location>
</feature>
<dbReference type="GO" id="GO:0004497">
    <property type="term" value="F:monooxygenase activity"/>
    <property type="evidence" value="ECO:0007669"/>
    <property type="project" value="UniProtKB-KW"/>
</dbReference>
<comment type="caution">
    <text evidence="4">The sequence shown here is derived from an EMBL/GenBank/DDBJ whole genome shotgun (WGS) entry which is preliminary data.</text>
</comment>
<evidence type="ECO:0000256" key="1">
    <source>
        <dbReference type="ARBA" id="ARBA00023002"/>
    </source>
</evidence>
<dbReference type="InterPro" id="IPR036188">
    <property type="entry name" value="FAD/NAD-bd_sf"/>
</dbReference>
<dbReference type="PANTHER" id="PTHR13789">
    <property type="entry name" value="MONOOXYGENASE"/>
    <property type="match status" value="1"/>
</dbReference>
<dbReference type="InterPro" id="IPR002938">
    <property type="entry name" value="FAD-bd"/>
</dbReference>
<name>A0ABD5NPU6_9EURY</name>
<dbReference type="Pfam" id="PF01494">
    <property type="entry name" value="FAD_binding_3"/>
    <property type="match status" value="2"/>
</dbReference>
<evidence type="ECO:0000313" key="4">
    <source>
        <dbReference type="EMBL" id="MFC3959043.1"/>
    </source>
</evidence>
<proteinExistence type="predicted"/>
<reference evidence="4 5" key="1">
    <citation type="journal article" date="2019" name="Int. J. Syst. Evol. Microbiol.">
        <title>The Global Catalogue of Microorganisms (GCM) 10K type strain sequencing project: providing services to taxonomists for standard genome sequencing and annotation.</title>
        <authorList>
            <consortium name="The Broad Institute Genomics Platform"/>
            <consortium name="The Broad Institute Genome Sequencing Center for Infectious Disease"/>
            <person name="Wu L."/>
            <person name="Ma J."/>
        </authorList>
    </citation>
    <scope>NUCLEOTIDE SEQUENCE [LARGE SCALE GENOMIC DNA]</scope>
    <source>
        <strain evidence="4 5">IBRC-M 10256</strain>
    </source>
</reference>
<dbReference type="PANTHER" id="PTHR13789:SF309">
    <property type="entry name" value="PUTATIVE (AFU_ORTHOLOGUE AFUA_6G14510)-RELATED"/>
    <property type="match status" value="1"/>
</dbReference>